<dbReference type="AlphaFoldDB" id="A0A0C1FTD9"/>
<proteinExistence type="predicted"/>
<evidence type="ECO:0000313" key="1">
    <source>
        <dbReference type="EMBL" id="KIA95063.1"/>
    </source>
</evidence>
<name>A0A0C1FTD9_9SPHI</name>
<dbReference type="EMBL" id="JSYN01000006">
    <property type="protein sequence ID" value="KIA95063.1"/>
    <property type="molecule type" value="Genomic_DNA"/>
</dbReference>
<evidence type="ECO:0000313" key="2">
    <source>
        <dbReference type="Proteomes" id="UP000031246"/>
    </source>
</evidence>
<gene>
    <name evidence="1" type="ORF">OC25_06880</name>
</gene>
<reference evidence="1 2" key="1">
    <citation type="submission" date="2014-10" db="EMBL/GenBank/DDBJ databases">
        <title>Pedobacter Kyungheensis.</title>
        <authorList>
            <person name="Anderson B.M."/>
            <person name="Newman J.D."/>
        </authorList>
    </citation>
    <scope>NUCLEOTIDE SEQUENCE [LARGE SCALE GENOMIC DNA]</scope>
    <source>
        <strain evidence="1 2">KACC 16221</strain>
    </source>
</reference>
<accession>A0A0C1FTD9</accession>
<sequence length="62" mass="7354">MIKKALKRPFFSTLTTIINTHNIKKIKQTTVNQQNTNKKPKNIIKNSPKRPYVILFIHKQHE</sequence>
<comment type="caution">
    <text evidence="1">The sequence shown here is derived from an EMBL/GenBank/DDBJ whole genome shotgun (WGS) entry which is preliminary data.</text>
</comment>
<dbReference type="Proteomes" id="UP000031246">
    <property type="component" value="Unassembled WGS sequence"/>
</dbReference>
<organism evidence="1 2">
    <name type="scientific">Pedobacter kyungheensis</name>
    <dbReference type="NCBI Taxonomy" id="1069985"/>
    <lineage>
        <taxon>Bacteria</taxon>
        <taxon>Pseudomonadati</taxon>
        <taxon>Bacteroidota</taxon>
        <taxon>Sphingobacteriia</taxon>
        <taxon>Sphingobacteriales</taxon>
        <taxon>Sphingobacteriaceae</taxon>
        <taxon>Pedobacter</taxon>
    </lineage>
</organism>
<keyword evidence="2" id="KW-1185">Reference proteome</keyword>
<protein>
    <submittedName>
        <fullName evidence="1">Uncharacterized protein</fullName>
    </submittedName>
</protein>